<dbReference type="InterPro" id="IPR036291">
    <property type="entry name" value="NAD(P)-bd_dom_sf"/>
</dbReference>
<comment type="caution">
    <text evidence="2">The sequence shown here is derived from an EMBL/GenBank/DDBJ whole genome shotgun (WGS) entry which is preliminary data.</text>
</comment>
<sequence length="292" mass="32736">MYERILITGASGGLGGVLFQSLKERYTVLGTCFQHPGSELTVLDLRDISATLSLCERFQPDLIINTVAWTDVDGCERDYRVAFEKNVQTALAVRLATEACEAKLIHISTNDIFSGAQGHYSESDLPEPINHYSRTKYLAEQVVQDLPRALILRFTFLSWWATGKTSFARWLVESLQRGKEVRLFQDQFNAPLYVGTLLEWLEQLWTLEGVYHLASERRSRWDAGMALAQALNLNTDLILPGSFKTSDLPAPRPADVSLSAEKLLRETGLKTSLAQEIAKMVRAVPEDLRTSG</sequence>
<dbReference type="PANTHER" id="PTHR43242">
    <property type="entry name" value="NAD(P)-BINDING ROSSMANN-FOLD SUPERFAMILY PROTEIN"/>
    <property type="match status" value="1"/>
</dbReference>
<dbReference type="Gene3D" id="3.40.50.720">
    <property type="entry name" value="NAD(P)-binding Rossmann-like Domain"/>
    <property type="match status" value="1"/>
</dbReference>
<name>A0A2M7FXI4_9BACT</name>
<dbReference type="CDD" id="cd05254">
    <property type="entry name" value="dTDP_HR_like_SDR_e"/>
    <property type="match status" value="1"/>
</dbReference>
<accession>A0A2M7FXI4</accession>
<evidence type="ECO:0000313" key="2">
    <source>
        <dbReference type="EMBL" id="PIW13855.1"/>
    </source>
</evidence>
<dbReference type="Proteomes" id="UP000231019">
    <property type="component" value="Unassembled WGS sequence"/>
</dbReference>
<gene>
    <name evidence="2" type="ORF">COW36_24630</name>
</gene>
<feature type="domain" description="RmlD-like substrate binding" evidence="1">
    <location>
        <begin position="4"/>
        <end position="280"/>
    </location>
</feature>
<dbReference type="AlphaFoldDB" id="A0A2M7FXI4"/>
<reference evidence="2 3" key="1">
    <citation type="submission" date="2017-09" db="EMBL/GenBank/DDBJ databases">
        <title>Depth-based differentiation of microbial function through sediment-hosted aquifers and enrichment of novel symbionts in the deep terrestrial subsurface.</title>
        <authorList>
            <person name="Probst A.J."/>
            <person name="Ladd B."/>
            <person name="Jarett J.K."/>
            <person name="Geller-Mcgrath D.E."/>
            <person name="Sieber C.M."/>
            <person name="Emerson J.B."/>
            <person name="Anantharaman K."/>
            <person name="Thomas B.C."/>
            <person name="Malmstrom R."/>
            <person name="Stieglmeier M."/>
            <person name="Klingl A."/>
            <person name="Woyke T."/>
            <person name="Ryan C.M."/>
            <person name="Banfield J.F."/>
        </authorList>
    </citation>
    <scope>NUCLEOTIDE SEQUENCE [LARGE SCALE GENOMIC DNA]</scope>
    <source>
        <strain evidence="2">CG17_big_fil_post_rev_8_21_14_2_50_48_46</strain>
    </source>
</reference>
<evidence type="ECO:0000259" key="1">
    <source>
        <dbReference type="Pfam" id="PF04321"/>
    </source>
</evidence>
<organism evidence="2 3">
    <name type="scientific">bacterium (Candidatus Blackallbacteria) CG17_big_fil_post_rev_8_21_14_2_50_48_46</name>
    <dbReference type="NCBI Taxonomy" id="2014261"/>
    <lineage>
        <taxon>Bacteria</taxon>
        <taxon>Candidatus Blackallbacteria</taxon>
    </lineage>
</organism>
<dbReference type="Gene3D" id="3.90.25.10">
    <property type="entry name" value="UDP-galactose 4-epimerase, domain 1"/>
    <property type="match status" value="1"/>
</dbReference>
<dbReference type="EMBL" id="PFFQ01000066">
    <property type="protein sequence ID" value="PIW13855.1"/>
    <property type="molecule type" value="Genomic_DNA"/>
</dbReference>
<dbReference type="PANTHER" id="PTHR43242:SF1">
    <property type="entry name" value="NAD(P)-BINDING ROSSMANN-FOLD SUPERFAMILY PROTEIN"/>
    <property type="match status" value="1"/>
</dbReference>
<dbReference type="SUPFAM" id="SSF51735">
    <property type="entry name" value="NAD(P)-binding Rossmann-fold domains"/>
    <property type="match status" value="1"/>
</dbReference>
<dbReference type="Pfam" id="PF04321">
    <property type="entry name" value="RmlD_sub_bind"/>
    <property type="match status" value="1"/>
</dbReference>
<evidence type="ECO:0000313" key="3">
    <source>
        <dbReference type="Proteomes" id="UP000231019"/>
    </source>
</evidence>
<protein>
    <recommendedName>
        <fullName evidence="1">RmlD-like substrate binding domain-containing protein</fullName>
    </recommendedName>
</protein>
<proteinExistence type="predicted"/>
<dbReference type="InterPro" id="IPR029903">
    <property type="entry name" value="RmlD-like-bd"/>
</dbReference>